<accession>A0A9P1KI98</accession>
<evidence type="ECO:0000313" key="1">
    <source>
        <dbReference type="EMBL" id="CDM96883.1"/>
    </source>
</evidence>
<dbReference type="Proteomes" id="UP000032946">
    <property type="component" value="Chromosome"/>
</dbReference>
<name>A0A9P1KI98_9CYAN</name>
<proteinExistence type="predicted"/>
<keyword evidence="2" id="KW-1185">Reference proteome</keyword>
<protein>
    <submittedName>
        <fullName evidence="1">Uncharacterized protein</fullName>
    </submittedName>
</protein>
<dbReference type="AlphaFoldDB" id="A0A9P1KI98"/>
<gene>
    <name evidence="1" type="ORF">ARTHRO_41292</name>
</gene>
<evidence type="ECO:0000313" key="2">
    <source>
        <dbReference type="Proteomes" id="UP000032946"/>
    </source>
</evidence>
<reference evidence="1 2" key="1">
    <citation type="submission" date="2014-02" db="EMBL/GenBank/DDBJ databases">
        <authorList>
            <person name="Genoscope - CEA"/>
        </authorList>
    </citation>
    <scope>NUCLEOTIDE SEQUENCE [LARGE SCALE GENOMIC DNA]</scope>
    <source>
        <strain evidence="1 2">PCC 8005</strain>
    </source>
</reference>
<dbReference type="EMBL" id="FO818640">
    <property type="protein sequence ID" value="CDM96883.1"/>
    <property type="molecule type" value="Genomic_DNA"/>
</dbReference>
<sequence>MAITSLRRKATRATASFPSRVAYCLVFILENPLIYLGFNPGSKNCGINRLNGCDRTTIDELILGDRTICQDHVLDSSLYQAIALNFVIQQQKKLGR</sequence>
<organism evidence="1 2">
    <name type="scientific">Limnospira indica PCC 8005</name>
    <dbReference type="NCBI Taxonomy" id="376219"/>
    <lineage>
        <taxon>Bacteria</taxon>
        <taxon>Bacillati</taxon>
        <taxon>Cyanobacteriota</taxon>
        <taxon>Cyanophyceae</taxon>
        <taxon>Oscillatoriophycideae</taxon>
        <taxon>Oscillatoriales</taxon>
        <taxon>Sirenicapillariaceae</taxon>
        <taxon>Limnospira</taxon>
    </lineage>
</organism>